<feature type="compositionally biased region" description="Low complexity" evidence="1">
    <location>
        <begin position="83"/>
        <end position="92"/>
    </location>
</feature>
<organism evidence="2 3">
    <name type="scientific">Brassica cretica</name>
    <name type="common">Mustard</name>
    <dbReference type="NCBI Taxonomy" id="69181"/>
    <lineage>
        <taxon>Eukaryota</taxon>
        <taxon>Viridiplantae</taxon>
        <taxon>Streptophyta</taxon>
        <taxon>Embryophyta</taxon>
        <taxon>Tracheophyta</taxon>
        <taxon>Spermatophyta</taxon>
        <taxon>Magnoliopsida</taxon>
        <taxon>eudicotyledons</taxon>
        <taxon>Gunneridae</taxon>
        <taxon>Pentapetalae</taxon>
        <taxon>rosids</taxon>
        <taxon>malvids</taxon>
        <taxon>Brassicales</taxon>
        <taxon>Brassicaceae</taxon>
        <taxon>Brassiceae</taxon>
        <taxon>Brassica</taxon>
    </lineage>
</organism>
<dbReference type="Proteomes" id="UP000266723">
    <property type="component" value="Unassembled WGS sequence"/>
</dbReference>
<keyword evidence="3" id="KW-1185">Reference proteome</keyword>
<dbReference type="EMBL" id="QGKV02000759">
    <property type="protein sequence ID" value="KAF3568770.1"/>
    <property type="molecule type" value="Genomic_DNA"/>
</dbReference>
<feature type="compositionally biased region" description="Basic and acidic residues" evidence="1">
    <location>
        <begin position="108"/>
        <end position="118"/>
    </location>
</feature>
<feature type="region of interest" description="Disordered" evidence="1">
    <location>
        <begin position="76"/>
        <end position="133"/>
    </location>
</feature>
<evidence type="ECO:0000256" key="1">
    <source>
        <dbReference type="SAM" id="MobiDB-lite"/>
    </source>
</evidence>
<protein>
    <submittedName>
        <fullName evidence="2">Uncharacterized protein</fullName>
    </submittedName>
</protein>
<sequence>MFATQALLNSARLTEVPKASGSIFLSLVNPPLKACSNSALSFKNWRGPRSRCTGGDDLRRPLSLLNSDDQAQLLDVPCSCPTSSASAQLASSSDHDPDQTQPHSRQAPARDRSRHRDPIGAVMRPSVLAHLRS</sequence>
<comment type="caution">
    <text evidence="2">The sequence shown here is derived from an EMBL/GenBank/DDBJ whole genome shotgun (WGS) entry which is preliminary data.</text>
</comment>
<gene>
    <name evidence="2" type="ORF">DY000_02019377</name>
</gene>
<proteinExistence type="predicted"/>
<evidence type="ECO:0000313" key="2">
    <source>
        <dbReference type="EMBL" id="KAF3568770.1"/>
    </source>
</evidence>
<accession>A0ABQ7DCH5</accession>
<evidence type="ECO:0000313" key="3">
    <source>
        <dbReference type="Proteomes" id="UP000266723"/>
    </source>
</evidence>
<name>A0ABQ7DCH5_BRACR</name>
<reference evidence="2 3" key="1">
    <citation type="journal article" date="2020" name="BMC Genomics">
        <title>Intraspecific diversification of the crop wild relative Brassica cretica Lam. using demographic model selection.</title>
        <authorList>
            <person name="Kioukis A."/>
            <person name="Michalopoulou V.A."/>
            <person name="Briers L."/>
            <person name="Pirintsos S."/>
            <person name="Studholme D.J."/>
            <person name="Pavlidis P."/>
            <person name="Sarris P.F."/>
        </authorList>
    </citation>
    <scope>NUCLEOTIDE SEQUENCE [LARGE SCALE GENOMIC DNA]</scope>
    <source>
        <strain evidence="3">cv. PFS-1207/04</strain>
    </source>
</reference>